<keyword evidence="1" id="KW-0812">Transmembrane</keyword>
<dbReference type="EMBL" id="KN834803">
    <property type="protein sequence ID" value="KIK55790.1"/>
    <property type="molecule type" value="Genomic_DNA"/>
</dbReference>
<name>A0A0D0AYL8_9AGAR</name>
<sequence>MSDSPSQPKSYFISLFCEALSGGLYTFLFCMALYLLLRQRKLRPGKGNVVMLAATVLMYLLSILHLAFSFKLNFVALFEQKAAQAQSKNPESVETTLNIFACTPIAAETLNCLLGDSIVIWRTWVLWNRDWRIIYFPCGLLLGAAVAGAFMVRAMYISLTGPGSLFNVSTTAAVMAFCVLTTTINVYAIVAIGYRAWIHSRTMKIISGGEDLIVGGLGGRYSRIFLVFVESGFIYSIALILMMILFGAYNNGVYIVIGILAQLTGIYPTSIIVLVCLQLTQHDHITRMESTINFQRRGHHILTTDLGATSVSYTPRPVVIPKDKQENLNATGSMV</sequence>
<evidence type="ECO:0000313" key="3">
    <source>
        <dbReference type="Proteomes" id="UP000053593"/>
    </source>
</evidence>
<feature type="transmembrane region" description="Helical" evidence="1">
    <location>
        <begin position="252"/>
        <end position="277"/>
    </location>
</feature>
<feature type="transmembrane region" description="Helical" evidence="1">
    <location>
        <begin position="224"/>
        <end position="246"/>
    </location>
</feature>
<feature type="transmembrane region" description="Helical" evidence="1">
    <location>
        <begin position="172"/>
        <end position="194"/>
    </location>
</feature>
<proteinExistence type="predicted"/>
<keyword evidence="3" id="KW-1185">Reference proteome</keyword>
<organism evidence="2 3">
    <name type="scientific">Collybiopsis luxurians FD-317 M1</name>
    <dbReference type="NCBI Taxonomy" id="944289"/>
    <lineage>
        <taxon>Eukaryota</taxon>
        <taxon>Fungi</taxon>
        <taxon>Dikarya</taxon>
        <taxon>Basidiomycota</taxon>
        <taxon>Agaricomycotina</taxon>
        <taxon>Agaricomycetes</taxon>
        <taxon>Agaricomycetidae</taxon>
        <taxon>Agaricales</taxon>
        <taxon>Marasmiineae</taxon>
        <taxon>Omphalotaceae</taxon>
        <taxon>Collybiopsis</taxon>
        <taxon>Collybiopsis luxurians</taxon>
    </lineage>
</organism>
<dbReference type="HOGENOM" id="CLU_044614_3_1_1"/>
<evidence type="ECO:0000256" key="1">
    <source>
        <dbReference type="SAM" id="Phobius"/>
    </source>
</evidence>
<dbReference type="AlphaFoldDB" id="A0A0D0AYL8"/>
<keyword evidence="1" id="KW-1133">Transmembrane helix</keyword>
<protein>
    <submittedName>
        <fullName evidence="2">Uncharacterized protein</fullName>
    </submittedName>
</protein>
<feature type="transmembrane region" description="Helical" evidence="1">
    <location>
        <begin position="133"/>
        <end position="152"/>
    </location>
</feature>
<feature type="transmembrane region" description="Helical" evidence="1">
    <location>
        <begin position="12"/>
        <end position="37"/>
    </location>
</feature>
<keyword evidence="1" id="KW-0472">Membrane</keyword>
<reference evidence="2 3" key="1">
    <citation type="submission" date="2014-04" db="EMBL/GenBank/DDBJ databases">
        <title>Evolutionary Origins and Diversification of the Mycorrhizal Mutualists.</title>
        <authorList>
            <consortium name="DOE Joint Genome Institute"/>
            <consortium name="Mycorrhizal Genomics Consortium"/>
            <person name="Kohler A."/>
            <person name="Kuo A."/>
            <person name="Nagy L.G."/>
            <person name="Floudas D."/>
            <person name="Copeland A."/>
            <person name="Barry K.W."/>
            <person name="Cichocki N."/>
            <person name="Veneault-Fourrey C."/>
            <person name="LaButti K."/>
            <person name="Lindquist E.A."/>
            <person name="Lipzen A."/>
            <person name="Lundell T."/>
            <person name="Morin E."/>
            <person name="Murat C."/>
            <person name="Riley R."/>
            <person name="Ohm R."/>
            <person name="Sun H."/>
            <person name="Tunlid A."/>
            <person name="Henrissat B."/>
            <person name="Grigoriev I.V."/>
            <person name="Hibbett D.S."/>
            <person name="Martin F."/>
        </authorList>
    </citation>
    <scope>NUCLEOTIDE SEQUENCE [LARGE SCALE GENOMIC DNA]</scope>
    <source>
        <strain evidence="2 3">FD-317 M1</strain>
    </source>
</reference>
<accession>A0A0D0AYL8</accession>
<feature type="transmembrane region" description="Helical" evidence="1">
    <location>
        <begin position="97"/>
        <end position="121"/>
    </location>
</feature>
<dbReference type="OrthoDB" id="2744793at2759"/>
<feature type="transmembrane region" description="Helical" evidence="1">
    <location>
        <begin position="49"/>
        <end position="68"/>
    </location>
</feature>
<evidence type="ECO:0000313" key="2">
    <source>
        <dbReference type="EMBL" id="KIK55790.1"/>
    </source>
</evidence>
<gene>
    <name evidence="2" type="ORF">GYMLUDRAFT_248382</name>
</gene>
<dbReference type="Proteomes" id="UP000053593">
    <property type="component" value="Unassembled WGS sequence"/>
</dbReference>